<evidence type="ECO:0000313" key="12">
    <source>
        <dbReference type="Proteomes" id="UP001597013"/>
    </source>
</evidence>
<evidence type="ECO:0000256" key="1">
    <source>
        <dbReference type="ARBA" id="ARBA00004496"/>
    </source>
</evidence>
<proteinExistence type="inferred from homology"/>
<evidence type="ECO:0000256" key="4">
    <source>
        <dbReference type="ARBA" id="ARBA00022490"/>
    </source>
</evidence>
<dbReference type="EMBL" id="JBHTJL010000003">
    <property type="protein sequence ID" value="MFD1061769.1"/>
    <property type="molecule type" value="Genomic_DNA"/>
</dbReference>
<reference evidence="12" key="1">
    <citation type="journal article" date="2019" name="Int. J. Syst. Evol. Microbiol.">
        <title>The Global Catalogue of Microorganisms (GCM) 10K type strain sequencing project: providing services to taxonomists for standard genome sequencing and annotation.</title>
        <authorList>
            <consortium name="The Broad Institute Genomics Platform"/>
            <consortium name="The Broad Institute Genome Sequencing Center for Infectious Disease"/>
            <person name="Wu L."/>
            <person name="Ma J."/>
        </authorList>
    </citation>
    <scope>NUCLEOTIDE SEQUENCE [LARGE SCALE GENOMIC DNA]</scope>
    <source>
        <strain evidence="12">CCUG 62215</strain>
    </source>
</reference>
<dbReference type="InterPro" id="IPR003442">
    <property type="entry name" value="T6A_TsaE"/>
</dbReference>
<keyword evidence="7" id="KW-0547">Nucleotide-binding</keyword>
<dbReference type="PANTHER" id="PTHR33540:SF2">
    <property type="entry name" value="TRNA THREONYLCARBAMOYLADENOSINE BIOSYNTHESIS PROTEIN TSAE"/>
    <property type="match status" value="1"/>
</dbReference>
<dbReference type="Gene3D" id="3.40.50.300">
    <property type="entry name" value="P-loop containing nucleotide triphosphate hydrolases"/>
    <property type="match status" value="1"/>
</dbReference>
<evidence type="ECO:0000256" key="2">
    <source>
        <dbReference type="ARBA" id="ARBA00007599"/>
    </source>
</evidence>
<evidence type="ECO:0000256" key="5">
    <source>
        <dbReference type="ARBA" id="ARBA00022694"/>
    </source>
</evidence>
<keyword evidence="12" id="KW-1185">Reference proteome</keyword>
<evidence type="ECO:0000313" key="11">
    <source>
        <dbReference type="EMBL" id="MFD1061769.1"/>
    </source>
</evidence>
<dbReference type="SUPFAM" id="SSF52540">
    <property type="entry name" value="P-loop containing nucleoside triphosphate hydrolases"/>
    <property type="match status" value="1"/>
</dbReference>
<dbReference type="InterPro" id="IPR027417">
    <property type="entry name" value="P-loop_NTPase"/>
</dbReference>
<evidence type="ECO:0000256" key="6">
    <source>
        <dbReference type="ARBA" id="ARBA00022723"/>
    </source>
</evidence>
<comment type="subcellular location">
    <subcellularLocation>
        <location evidence="1">Cytoplasm</location>
    </subcellularLocation>
</comment>
<evidence type="ECO:0000256" key="8">
    <source>
        <dbReference type="ARBA" id="ARBA00022840"/>
    </source>
</evidence>
<dbReference type="Proteomes" id="UP001597013">
    <property type="component" value="Unassembled WGS sequence"/>
</dbReference>
<evidence type="ECO:0000256" key="7">
    <source>
        <dbReference type="ARBA" id="ARBA00022741"/>
    </source>
</evidence>
<evidence type="ECO:0000256" key="3">
    <source>
        <dbReference type="ARBA" id="ARBA00019010"/>
    </source>
</evidence>
<evidence type="ECO:0000256" key="10">
    <source>
        <dbReference type="ARBA" id="ARBA00032441"/>
    </source>
</evidence>
<evidence type="ECO:0000256" key="9">
    <source>
        <dbReference type="ARBA" id="ARBA00022842"/>
    </source>
</evidence>
<keyword evidence="8" id="KW-0067">ATP-binding</keyword>
<dbReference type="NCBIfam" id="TIGR00150">
    <property type="entry name" value="T6A_YjeE"/>
    <property type="match status" value="1"/>
</dbReference>
<comment type="caution">
    <text evidence="11">The sequence shown here is derived from an EMBL/GenBank/DDBJ whole genome shotgun (WGS) entry which is preliminary data.</text>
</comment>
<protein>
    <recommendedName>
        <fullName evidence="3">tRNA threonylcarbamoyladenosine biosynthesis protein TsaE</fullName>
    </recommendedName>
    <alternativeName>
        <fullName evidence="10">t(6)A37 threonylcarbamoyladenosine biosynthesis protein TsaE</fullName>
    </alternativeName>
</protein>
<accession>A0ABW3N4D4</accession>
<keyword evidence="5" id="KW-0819">tRNA processing</keyword>
<dbReference type="Pfam" id="PF02367">
    <property type="entry name" value="TsaE"/>
    <property type="match status" value="1"/>
</dbReference>
<keyword evidence="6" id="KW-0479">Metal-binding</keyword>
<sequence length="151" mass="17284">MITKEYTYRLDTIETVAKRLLQSFNSKVILFNGEMGAGKTTLIKSLLKVMGSDDAVTSPTFSIVNEYSTYKGIVYHFDFYRIEDEEEAHNFGVEDYFESNNLLFIEWSERVASLLPKDVCIVDISINSPKERTLKLTINTHNLTENTHAIS</sequence>
<dbReference type="RefSeq" id="WP_386126988.1">
    <property type="nucleotide sequence ID" value="NZ_JBHTJL010000003.1"/>
</dbReference>
<comment type="similarity">
    <text evidence="2">Belongs to the TsaE family.</text>
</comment>
<gene>
    <name evidence="11" type="primary">tsaE</name>
    <name evidence="11" type="ORF">ACFQ1Q_00825</name>
</gene>
<keyword evidence="4" id="KW-0963">Cytoplasm</keyword>
<dbReference type="PANTHER" id="PTHR33540">
    <property type="entry name" value="TRNA THREONYLCARBAMOYLADENOSINE BIOSYNTHESIS PROTEIN TSAE"/>
    <property type="match status" value="1"/>
</dbReference>
<keyword evidence="9" id="KW-0460">Magnesium</keyword>
<name>A0ABW3N4D4_9FLAO</name>
<organism evidence="11 12">
    <name type="scientific">Winogradskyella litorisediminis</name>
    <dbReference type="NCBI Taxonomy" id="1156618"/>
    <lineage>
        <taxon>Bacteria</taxon>
        <taxon>Pseudomonadati</taxon>
        <taxon>Bacteroidota</taxon>
        <taxon>Flavobacteriia</taxon>
        <taxon>Flavobacteriales</taxon>
        <taxon>Flavobacteriaceae</taxon>
        <taxon>Winogradskyella</taxon>
    </lineage>
</organism>